<accession>A0A0D5YSI2</accession>
<dbReference type="AlphaFoldDB" id="A0A0D5YSI2"/>
<feature type="domain" description="GIY-YIG" evidence="2">
    <location>
        <begin position="3"/>
        <end position="80"/>
    </location>
</feature>
<dbReference type="Proteomes" id="UP000032726">
    <property type="component" value="Chromosome"/>
</dbReference>
<dbReference type="PROSITE" id="PS50164">
    <property type="entry name" value="GIY_YIG"/>
    <property type="match status" value="1"/>
</dbReference>
<dbReference type="Gene3D" id="3.40.1440.10">
    <property type="entry name" value="GIY-YIG endonuclease"/>
    <property type="match status" value="1"/>
</dbReference>
<dbReference type="PANTHER" id="PTHR34477:SF1">
    <property type="entry name" value="UPF0213 PROTEIN YHBQ"/>
    <property type="match status" value="1"/>
</dbReference>
<sequence length="104" mass="12147">MMGTYYLYILHSEKFDSYYVGSSSNPWQRLQQHNETPKCTYTSKYRPWSLAAIFQAVHSRSDAIKAEKFVKSQKSRIFIEKLVETDFVPSGNLAQLVRVPHVRD</sequence>
<evidence type="ECO:0000313" key="4">
    <source>
        <dbReference type="Proteomes" id="UP000032726"/>
    </source>
</evidence>
<dbReference type="OrthoDB" id="1495241at2"/>
<dbReference type="KEGG" id="mlt:VC82_1602"/>
<evidence type="ECO:0000259" key="2">
    <source>
        <dbReference type="PROSITE" id="PS50164"/>
    </source>
</evidence>
<dbReference type="InterPro" id="IPR050190">
    <property type="entry name" value="UPF0213_domain"/>
</dbReference>
<dbReference type="InterPro" id="IPR035901">
    <property type="entry name" value="GIY-YIG_endonuc_sf"/>
</dbReference>
<name>A0A0D5YSI2_9FLAO</name>
<keyword evidence="4" id="KW-1185">Reference proteome</keyword>
<reference evidence="3 4" key="1">
    <citation type="submission" date="2015-03" db="EMBL/GenBank/DDBJ databases">
        <title>Complete genome sequence of Muricauda lutaonensis CC-HSB-11T, isolated from a coastal hot spring.</title>
        <authorList>
            <person name="Kim K.M."/>
        </authorList>
    </citation>
    <scope>NUCLEOTIDE SEQUENCE [LARGE SCALE GENOMIC DNA]</scope>
    <source>
        <strain evidence="3 4">CC-HSB-11</strain>
    </source>
</reference>
<comment type="similarity">
    <text evidence="1">Belongs to the UPF0213 family.</text>
</comment>
<dbReference type="InterPro" id="IPR000305">
    <property type="entry name" value="GIY-YIG_endonuc"/>
</dbReference>
<proteinExistence type="inferred from homology"/>
<dbReference type="STRING" id="516051.VC82_1602"/>
<dbReference type="SUPFAM" id="SSF82771">
    <property type="entry name" value="GIY-YIG endonuclease"/>
    <property type="match status" value="1"/>
</dbReference>
<evidence type="ECO:0000313" key="3">
    <source>
        <dbReference type="EMBL" id="AKA35220.1"/>
    </source>
</evidence>
<dbReference type="HOGENOM" id="CLU_135650_6_3_10"/>
<evidence type="ECO:0000256" key="1">
    <source>
        <dbReference type="ARBA" id="ARBA00007435"/>
    </source>
</evidence>
<protein>
    <recommendedName>
        <fullName evidence="2">GIY-YIG domain-containing protein</fullName>
    </recommendedName>
</protein>
<dbReference type="EMBL" id="CP011071">
    <property type="protein sequence ID" value="AKA35220.1"/>
    <property type="molecule type" value="Genomic_DNA"/>
</dbReference>
<organism evidence="3 4">
    <name type="scientific">Flagellimonas lutaonensis</name>
    <dbReference type="NCBI Taxonomy" id="516051"/>
    <lineage>
        <taxon>Bacteria</taxon>
        <taxon>Pseudomonadati</taxon>
        <taxon>Bacteroidota</taxon>
        <taxon>Flavobacteriia</taxon>
        <taxon>Flavobacteriales</taxon>
        <taxon>Flavobacteriaceae</taxon>
        <taxon>Flagellimonas</taxon>
    </lineage>
</organism>
<dbReference type="Pfam" id="PF01541">
    <property type="entry name" value="GIY-YIG"/>
    <property type="match status" value="1"/>
</dbReference>
<dbReference type="PANTHER" id="PTHR34477">
    <property type="entry name" value="UPF0213 PROTEIN YHBQ"/>
    <property type="match status" value="1"/>
</dbReference>
<gene>
    <name evidence="3" type="ORF">VC82_1602</name>
</gene>